<evidence type="ECO:0000256" key="1">
    <source>
        <dbReference type="SAM" id="MobiDB-lite"/>
    </source>
</evidence>
<proteinExistence type="predicted"/>
<evidence type="ECO:0000313" key="3">
    <source>
        <dbReference type="EMBL" id="CAL4078776.1"/>
    </source>
</evidence>
<dbReference type="Gene3D" id="3.40.50.2300">
    <property type="match status" value="1"/>
</dbReference>
<keyword evidence="4" id="KW-1185">Reference proteome</keyword>
<keyword evidence="2" id="KW-0812">Transmembrane</keyword>
<protein>
    <submittedName>
        <fullName evidence="3">Uncharacterized protein</fullName>
    </submittedName>
</protein>
<dbReference type="AlphaFoldDB" id="A0AAV2QAX8"/>
<evidence type="ECO:0000256" key="2">
    <source>
        <dbReference type="SAM" id="Phobius"/>
    </source>
</evidence>
<dbReference type="Proteomes" id="UP001497623">
    <property type="component" value="Unassembled WGS sequence"/>
</dbReference>
<feature type="region of interest" description="Disordered" evidence="1">
    <location>
        <begin position="60"/>
        <end position="94"/>
    </location>
</feature>
<keyword evidence="2" id="KW-0472">Membrane</keyword>
<dbReference type="EMBL" id="CAXKWB010005512">
    <property type="protein sequence ID" value="CAL4078776.1"/>
    <property type="molecule type" value="Genomic_DNA"/>
</dbReference>
<organism evidence="3 4">
    <name type="scientific">Meganyctiphanes norvegica</name>
    <name type="common">Northern krill</name>
    <name type="synonym">Thysanopoda norvegica</name>
    <dbReference type="NCBI Taxonomy" id="48144"/>
    <lineage>
        <taxon>Eukaryota</taxon>
        <taxon>Metazoa</taxon>
        <taxon>Ecdysozoa</taxon>
        <taxon>Arthropoda</taxon>
        <taxon>Crustacea</taxon>
        <taxon>Multicrustacea</taxon>
        <taxon>Malacostraca</taxon>
        <taxon>Eumalacostraca</taxon>
        <taxon>Eucarida</taxon>
        <taxon>Euphausiacea</taxon>
        <taxon>Euphausiidae</taxon>
        <taxon>Meganyctiphanes</taxon>
    </lineage>
</organism>
<comment type="caution">
    <text evidence="3">The sequence shown here is derived from an EMBL/GenBank/DDBJ whole genome shotgun (WGS) entry which is preliminary data.</text>
</comment>
<evidence type="ECO:0000313" key="4">
    <source>
        <dbReference type="Proteomes" id="UP001497623"/>
    </source>
</evidence>
<name>A0AAV2QAX8_MEGNR</name>
<keyword evidence="2" id="KW-1133">Transmembrane helix</keyword>
<feature type="transmembrane region" description="Helical" evidence="2">
    <location>
        <begin position="29"/>
        <end position="52"/>
    </location>
</feature>
<dbReference type="InterPro" id="IPR028082">
    <property type="entry name" value="Peripla_BP_I"/>
</dbReference>
<sequence>MVGDSSHHLPLLSDGYHKEKSKRKFRRNLALISGAILIVTGVAVVLGSAPYFKSFKLRGSNGSGADKSVEESSGAVPVFREPSRSAQRWHPKDVRTPEEYIETKDQAYLKQLTQKAETVDQIVEIVVVEEVLGVAPEESKVEELVVVESQQEIEDEDDGLRDTIGGDPSDPDAVAFLVPLRGPHATVGLRYGRPMKHILENLTRAVEAETGLYPLRQDAATEFKAPSTILVRDTQGEPDIARKLTQHFYDIHGTTRYFGYTSDEEAMEVAHWARSKAPGTRFVTPTASTPYLDSAKNVARVQPSASILAKAVADLMLLLNVQEPLVVVKASLHTDAFLTLLQKLRIRPHMVR</sequence>
<reference evidence="3 4" key="1">
    <citation type="submission" date="2024-05" db="EMBL/GenBank/DDBJ databases">
        <authorList>
            <person name="Wallberg A."/>
        </authorList>
    </citation>
    <scope>NUCLEOTIDE SEQUENCE [LARGE SCALE GENOMIC DNA]</scope>
</reference>
<dbReference type="SUPFAM" id="SSF53822">
    <property type="entry name" value="Periplasmic binding protein-like I"/>
    <property type="match status" value="1"/>
</dbReference>
<gene>
    <name evidence="3" type="ORF">MNOR_LOCUS10745</name>
</gene>
<accession>A0AAV2QAX8</accession>